<protein>
    <submittedName>
        <fullName evidence="1">Uncharacterized protein</fullName>
    </submittedName>
</protein>
<proteinExistence type="predicted"/>
<evidence type="ECO:0000313" key="2">
    <source>
        <dbReference type="Proteomes" id="UP000799770"/>
    </source>
</evidence>
<organism evidence="1 2">
    <name type="scientific">Lophiotrema nucula</name>
    <dbReference type="NCBI Taxonomy" id="690887"/>
    <lineage>
        <taxon>Eukaryota</taxon>
        <taxon>Fungi</taxon>
        <taxon>Dikarya</taxon>
        <taxon>Ascomycota</taxon>
        <taxon>Pezizomycotina</taxon>
        <taxon>Dothideomycetes</taxon>
        <taxon>Pleosporomycetidae</taxon>
        <taxon>Pleosporales</taxon>
        <taxon>Lophiotremataceae</taxon>
        <taxon>Lophiotrema</taxon>
    </lineage>
</organism>
<keyword evidence="2" id="KW-1185">Reference proteome</keyword>
<reference evidence="1" key="1">
    <citation type="journal article" date="2020" name="Stud. Mycol.">
        <title>101 Dothideomycetes genomes: a test case for predicting lifestyles and emergence of pathogens.</title>
        <authorList>
            <person name="Haridas S."/>
            <person name="Albert R."/>
            <person name="Binder M."/>
            <person name="Bloem J."/>
            <person name="Labutti K."/>
            <person name="Salamov A."/>
            <person name="Andreopoulos B."/>
            <person name="Baker S."/>
            <person name="Barry K."/>
            <person name="Bills G."/>
            <person name="Bluhm B."/>
            <person name="Cannon C."/>
            <person name="Castanera R."/>
            <person name="Culley D."/>
            <person name="Daum C."/>
            <person name="Ezra D."/>
            <person name="Gonzalez J."/>
            <person name="Henrissat B."/>
            <person name="Kuo A."/>
            <person name="Liang C."/>
            <person name="Lipzen A."/>
            <person name="Lutzoni F."/>
            <person name="Magnuson J."/>
            <person name="Mondo S."/>
            <person name="Nolan M."/>
            <person name="Ohm R."/>
            <person name="Pangilinan J."/>
            <person name="Park H.-J."/>
            <person name="Ramirez L."/>
            <person name="Alfaro M."/>
            <person name="Sun H."/>
            <person name="Tritt A."/>
            <person name="Yoshinaga Y."/>
            <person name="Zwiers L.-H."/>
            <person name="Turgeon B."/>
            <person name="Goodwin S."/>
            <person name="Spatafora J."/>
            <person name="Crous P."/>
            <person name="Grigoriev I."/>
        </authorList>
    </citation>
    <scope>NUCLEOTIDE SEQUENCE</scope>
    <source>
        <strain evidence="1">CBS 627.86</strain>
    </source>
</reference>
<dbReference type="AlphaFoldDB" id="A0A6A5ZET2"/>
<dbReference type="OrthoDB" id="5226580at2759"/>
<accession>A0A6A5ZET2</accession>
<dbReference type="Proteomes" id="UP000799770">
    <property type="component" value="Unassembled WGS sequence"/>
</dbReference>
<evidence type="ECO:0000313" key="1">
    <source>
        <dbReference type="EMBL" id="KAF2117443.1"/>
    </source>
</evidence>
<gene>
    <name evidence="1" type="ORF">BDV96DRAFT_26150</name>
</gene>
<name>A0A6A5ZET2_9PLEO</name>
<dbReference type="EMBL" id="ML977319">
    <property type="protein sequence ID" value="KAF2117443.1"/>
    <property type="molecule type" value="Genomic_DNA"/>
</dbReference>
<sequence>MDQVGRARTKAEEEGRPRQLPTYFIEAIQLQLGELRDVVPSNLHDNSTQVPPFELPTLSLITSVIAQLYLLSTENMVREAAVKQRTASSINTPDIARLDSLHELLNSIEQYKHVFYNMFTRDRIGFTMHIGAQQSHATITLFRLSTLQEPGWDTAYVRKRVNVLEYLDRAEKGFAELPALHGLVDDAENGESGMIFKAPAMLKAIKAKFAAEMGEEIVEEPWDERENGPLGGDVIAGVDEFATFFAEDPLFAELFFTSATF</sequence>